<protein>
    <submittedName>
        <fullName evidence="1">Uncharacterized protein</fullName>
    </submittedName>
</protein>
<dbReference type="GO" id="GO:0006355">
    <property type="term" value="P:regulation of DNA-templated transcription"/>
    <property type="evidence" value="ECO:0007669"/>
    <property type="project" value="InterPro"/>
</dbReference>
<dbReference type="Gene3D" id="1.10.1220.10">
    <property type="entry name" value="Met repressor-like"/>
    <property type="match status" value="1"/>
</dbReference>
<dbReference type="Proteomes" id="UP000011705">
    <property type="component" value="Chromosome"/>
</dbReference>
<dbReference type="AlphaFoldDB" id="A0A0E2E405"/>
<proteinExistence type="predicted"/>
<evidence type="ECO:0000313" key="1">
    <source>
        <dbReference type="EMBL" id="EMB33277.1"/>
    </source>
</evidence>
<dbReference type="InterPro" id="IPR010985">
    <property type="entry name" value="Ribbon_hlx_hlx"/>
</dbReference>
<dbReference type="InterPro" id="IPR013321">
    <property type="entry name" value="Arc_rbn_hlx_hlx"/>
</dbReference>
<comment type="caution">
    <text evidence="1">The sequence shown here is derived from an EMBL/GenBank/DDBJ whole genome shotgun (WGS) entry which is preliminary data.</text>
</comment>
<sequence>MPLLQVRECPEDIYRKITYAAKSENRTIAQQIIVLLEKALGQEESNILRRKNILKKIQSRDFSHEIKAINPVELIREDRDR</sequence>
<reference evidence="1" key="1">
    <citation type="submission" date="2012-01" db="EMBL/GenBank/DDBJ databases">
        <title>The Genome Sequence of Treponema denticola H-22.</title>
        <authorList>
            <consortium name="The Broad Institute Genome Sequencing Platform"/>
            <person name="Earl A."/>
            <person name="Ward D."/>
            <person name="Feldgarden M."/>
            <person name="Gevers D."/>
            <person name="Blanton J.M."/>
            <person name="Fenno C.J."/>
            <person name="Baranova O.V."/>
            <person name="Mathney J."/>
            <person name="Dewhirst F.E."/>
            <person name="Izard J."/>
            <person name="Young S.K."/>
            <person name="Zeng Q."/>
            <person name="Gargeya S."/>
            <person name="Fitzgerald M."/>
            <person name="Haas B."/>
            <person name="Abouelleil A."/>
            <person name="Alvarado L."/>
            <person name="Arachchi H.M."/>
            <person name="Berlin A."/>
            <person name="Chapman S.B."/>
            <person name="Gearin G."/>
            <person name="Goldberg J."/>
            <person name="Griggs A."/>
            <person name="Gujja S."/>
            <person name="Hansen M."/>
            <person name="Heiman D."/>
            <person name="Howarth C."/>
            <person name="Larimer J."/>
            <person name="Lui A."/>
            <person name="MacDonald P.J.P."/>
            <person name="McCowen C."/>
            <person name="Montmayeur A."/>
            <person name="Murphy C."/>
            <person name="Neiman D."/>
            <person name="Pearson M."/>
            <person name="Priest M."/>
            <person name="Roberts A."/>
            <person name="Saif S."/>
            <person name="Shea T."/>
            <person name="Sisk P."/>
            <person name="Stolte C."/>
            <person name="Sykes S."/>
            <person name="Wortman J."/>
            <person name="Nusbaum C."/>
            <person name="Birren B."/>
        </authorList>
    </citation>
    <scope>NUCLEOTIDE SEQUENCE [LARGE SCALE GENOMIC DNA]</scope>
    <source>
        <strain evidence="1">H-22</strain>
    </source>
</reference>
<gene>
    <name evidence="1" type="ORF">HMPREF9726_01638</name>
</gene>
<accession>A0A0E2E405</accession>
<dbReference type="RefSeq" id="WP_002684789.1">
    <property type="nucleotide sequence ID" value="NZ_CM001795.1"/>
</dbReference>
<name>A0A0E2E405_TREDN</name>
<organism evidence="1">
    <name type="scientific">Treponema denticola H-22</name>
    <dbReference type="NCBI Taxonomy" id="999432"/>
    <lineage>
        <taxon>Bacteria</taxon>
        <taxon>Pseudomonadati</taxon>
        <taxon>Spirochaetota</taxon>
        <taxon>Spirochaetia</taxon>
        <taxon>Spirochaetales</taxon>
        <taxon>Treponemataceae</taxon>
        <taxon>Treponema</taxon>
    </lineage>
</organism>
<dbReference type="SUPFAM" id="SSF47598">
    <property type="entry name" value="Ribbon-helix-helix"/>
    <property type="match status" value="1"/>
</dbReference>
<dbReference type="HOGENOM" id="CLU_163303_1_0_12"/>
<dbReference type="PATRIC" id="fig|999432.5.peg.1698"/>
<dbReference type="EMBL" id="AGDV01000012">
    <property type="protein sequence ID" value="EMB33277.1"/>
    <property type="molecule type" value="Genomic_DNA"/>
</dbReference>